<evidence type="ECO:0000256" key="1">
    <source>
        <dbReference type="ARBA" id="ARBA00023002"/>
    </source>
</evidence>
<reference evidence="3 4" key="1">
    <citation type="submission" date="2017-03" db="EMBL/GenBank/DDBJ databases">
        <authorList>
            <person name="Afonso C.L."/>
            <person name="Miller P.J."/>
            <person name="Scott M.A."/>
            <person name="Spackman E."/>
            <person name="Goraichik I."/>
            <person name="Dimitrov K.M."/>
            <person name="Suarez D.L."/>
            <person name="Swayne D.E."/>
        </authorList>
    </citation>
    <scope>NUCLEOTIDE SEQUENCE [LARGE SCALE GENOMIC DNA]</scope>
    <source>
        <strain evidence="3 4">CECT 8110</strain>
    </source>
</reference>
<keyword evidence="4" id="KW-1185">Reference proteome</keyword>
<evidence type="ECO:0000259" key="2">
    <source>
        <dbReference type="Pfam" id="PF00171"/>
    </source>
</evidence>
<keyword evidence="1 3" id="KW-0560">Oxidoreductase</keyword>
<dbReference type="Gene3D" id="3.40.605.10">
    <property type="entry name" value="Aldehyde Dehydrogenase, Chain A, domain 1"/>
    <property type="match status" value="2"/>
</dbReference>
<name>A0A1X6Z105_9RHOB</name>
<dbReference type="OrthoDB" id="7827050at2"/>
<dbReference type="InterPro" id="IPR016163">
    <property type="entry name" value="Ald_DH_C"/>
</dbReference>
<dbReference type="InterPro" id="IPR015590">
    <property type="entry name" value="Aldehyde_DH_dom"/>
</dbReference>
<feature type="domain" description="Aldehyde dehydrogenase" evidence="2">
    <location>
        <begin position="523"/>
        <end position="740"/>
    </location>
</feature>
<sequence length="774" mass="80705">MSVREEYDSMAYGDAPESAAEALAWLVDQGDRFGQFINGTFGAPGAGFDAVNPANGEVLATLSAATQEDLDSAVSAAGKAQRKWAGLGGAGRARHLDALARVVANNARLCAVIEVLDTGRPIGAVRDHDVTQVERQFQHHASLARLIESELPGRAPLGVCAVILPSRMPLAVLARKLAPALAAGNSVIVKPSQWASLSALLFADLCRQAGLPKGVVNILTGDAAVGESLACHEGTDMVGFAGSLTAGRALRRATAGAGKVLSLEMDAADSFVVFDDADLDSAIEALAVSYESPHRLLVQESVAERFHQKLRNRMENLRIGDPLDRCTDIGAMANPAGRGRMADLIARAGGDLFVPTRPSPGGQYHRPALITGLAPADPAMHLDIRGPVAVAMSFRTPQEAVQLINNTGHAGAVSLWSETLSLVLDLAPRLAAGVVWINATGLTDAAAPQGGLREAGFGRDGGWDGLAHHTGTNGKPRPLPRIEPFASANGAAASAEAPGVTDATLFIAGRQVRPGGYCRNVHDKAGRILGQVAQAGTSDVGAAVGAAHNAADWSRRSGRDRARALLAMSHALTTRKDDLSHLINDLTGGRGGEKEVDTAIERLCSYAARADAIAARAPGVAMHGLAVAARAPVGVIGAICPDEAPLLGLVSVLAPILAMGNRAVLVASEAYPLVAPELSLIFECLQMPPGAVNLLTGSHADLAPAMARHMEIDALWCFSSSDLSAMIERESAEAMKRTWVNDGHARDWFGAEGEDPAFLDRASMIRTIWLPAGV</sequence>
<dbReference type="Pfam" id="PF00171">
    <property type="entry name" value="Aldedh"/>
    <property type="match status" value="2"/>
</dbReference>
<feature type="domain" description="Aldehyde dehydrogenase" evidence="2">
    <location>
        <begin position="48"/>
        <end position="470"/>
    </location>
</feature>
<dbReference type="InterPro" id="IPR016162">
    <property type="entry name" value="Ald_DH_N"/>
</dbReference>
<dbReference type="EC" id="1.2.1.8" evidence="3"/>
<dbReference type="GO" id="GO:0008802">
    <property type="term" value="F:betaine-aldehyde dehydrogenase (NAD+) activity"/>
    <property type="evidence" value="ECO:0007669"/>
    <property type="project" value="UniProtKB-EC"/>
</dbReference>
<dbReference type="InterPro" id="IPR016161">
    <property type="entry name" value="Ald_DH/histidinol_DH"/>
</dbReference>
<dbReference type="SUPFAM" id="SSF53720">
    <property type="entry name" value="ALDH-like"/>
    <property type="match status" value="2"/>
</dbReference>
<gene>
    <name evidence="3" type="primary">betB_4</name>
    <name evidence="3" type="ORF">ROH8110_01957</name>
</gene>
<dbReference type="AlphaFoldDB" id="A0A1X6Z105"/>
<evidence type="ECO:0000313" key="3">
    <source>
        <dbReference type="EMBL" id="SLN37670.1"/>
    </source>
</evidence>
<dbReference type="Proteomes" id="UP000193207">
    <property type="component" value="Unassembled WGS sequence"/>
</dbReference>
<dbReference type="PANTHER" id="PTHR11699">
    <property type="entry name" value="ALDEHYDE DEHYDROGENASE-RELATED"/>
    <property type="match status" value="1"/>
</dbReference>
<evidence type="ECO:0000313" key="4">
    <source>
        <dbReference type="Proteomes" id="UP000193207"/>
    </source>
</evidence>
<dbReference type="Gene3D" id="3.40.309.10">
    <property type="entry name" value="Aldehyde Dehydrogenase, Chain A, domain 2"/>
    <property type="match status" value="1"/>
</dbReference>
<accession>A0A1X6Z105</accession>
<dbReference type="EMBL" id="FWFU01000002">
    <property type="protein sequence ID" value="SLN37670.1"/>
    <property type="molecule type" value="Genomic_DNA"/>
</dbReference>
<organism evidence="3 4">
    <name type="scientific">Roseovarius halotolerans</name>
    <dbReference type="NCBI Taxonomy" id="505353"/>
    <lineage>
        <taxon>Bacteria</taxon>
        <taxon>Pseudomonadati</taxon>
        <taxon>Pseudomonadota</taxon>
        <taxon>Alphaproteobacteria</taxon>
        <taxon>Rhodobacterales</taxon>
        <taxon>Roseobacteraceae</taxon>
        <taxon>Roseovarius</taxon>
    </lineage>
</organism>
<dbReference type="RefSeq" id="WP_085817541.1">
    <property type="nucleotide sequence ID" value="NZ_FWFU01000002.1"/>
</dbReference>
<protein>
    <submittedName>
        <fullName evidence="3">NAD/NADP-dependent betaine aldehyde dehydrogenase</fullName>
        <ecNumber evidence="3">1.2.1.8</ecNumber>
    </submittedName>
</protein>
<proteinExistence type="predicted"/>